<protein>
    <submittedName>
        <fullName evidence="3">Tripartite tricarboxylate transporter substrate binding protein</fullName>
    </submittedName>
</protein>
<dbReference type="PANTHER" id="PTHR42928">
    <property type="entry name" value="TRICARBOXYLATE-BINDING PROTEIN"/>
    <property type="match status" value="1"/>
</dbReference>
<dbReference type="InterPro" id="IPR005064">
    <property type="entry name" value="BUG"/>
</dbReference>
<evidence type="ECO:0000313" key="3">
    <source>
        <dbReference type="EMBL" id="NGM20067.1"/>
    </source>
</evidence>
<evidence type="ECO:0000256" key="2">
    <source>
        <dbReference type="SAM" id="SignalP"/>
    </source>
</evidence>
<dbReference type="AlphaFoldDB" id="A0A6M1LIQ4"/>
<dbReference type="InterPro" id="IPR042100">
    <property type="entry name" value="Bug_dom1"/>
</dbReference>
<dbReference type="Gene3D" id="3.40.190.10">
    <property type="entry name" value="Periplasmic binding protein-like II"/>
    <property type="match status" value="1"/>
</dbReference>
<keyword evidence="2" id="KW-0732">Signal</keyword>
<dbReference type="CDD" id="cd07012">
    <property type="entry name" value="PBP2_Bug_TTT"/>
    <property type="match status" value="1"/>
</dbReference>
<proteinExistence type="inferred from homology"/>
<evidence type="ECO:0000256" key="1">
    <source>
        <dbReference type="ARBA" id="ARBA00006987"/>
    </source>
</evidence>
<accession>A0A6M1LIQ4</accession>
<dbReference type="Pfam" id="PF03401">
    <property type="entry name" value="TctC"/>
    <property type="match status" value="1"/>
</dbReference>
<comment type="similarity">
    <text evidence="1">Belongs to the UPF0065 (bug) family.</text>
</comment>
<dbReference type="SUPFAM" id="SSF53850">
    <property type="entry name" value="Periplasmic binding protein-like II"/>
    <property type="match status" value="1"/>
</dbReference>
<reference evidence="3 4" key="2">
    <citation type="submission" date="2020-03" db="EMBL/GenBank/DDBJ databases">
        <title>Roseomonas stagni sp. nov., isolated from pond water in Japan.</title>
        <authorList>
            <person name="Furuhata K."/>
            <person name="Miyamoto H."/>
            <person name="Goto K."/>
        </authorList>
    </citation>
    <scope>NUCLEOTIDE SEQUENCE [LARGE SCALE GENOMIC DNA]</scope>
    <source>
        <strain evidence="3 4">PeD5</strain>
    </source>
</reference>
<dbReference type="PIRSF" id="PIRSF017082">
    <property type="entry name" value="YflP"/>
    <property type="match status" value="1"/>
</dbReference>
<feature type="signal peptide" evidence="2">
    <location>
        <begin position="1"/>
        <end position="20"/>
    </location>
</feature>
<dbReference type="Gene3D" id="3.40.190.150">
    <property type="entry name" value="Bordetella uptake gene, domain 1"/>
    <property type="match status" value="1"/>
</dbReference>
<organism evidence="3 4">
    <name type="scientific">Falsiroseomonas algicola</name>
    <dbReference type="NCBI Taxonomy" id="2716930"/>
    <lineage>
        <taxon>Bacteria</taxon>
        <taxon>Pseudomonadati</taxon>
        <taxon>Pseudomonadota</taxon>
        <taxon>Alphaproteobacteria</taxon>
        <taxon>Acetobacterales</taxon>
        <taxon>Roseomonadaceae</taxon>
        <taxon>Falsiroseomonas</taxon>
    </lineage>
</organism>
<dbReference type="EMBL" id="JAAIKB010000002">
    <property type="protein sequence ID" value="NGM20067.1"/>
    <property type="molecule type" value="Genomic_DNA"/>
</dbReference>
<dbReference type="RefSeq" id="WP_164693932.1">
    <property type="nucleotide sequence ID" value="NZ_JAAIKB010000002.1"/>
</dbReference>
<dbReference type="Proteomes" id="UP000475385">
    <property type="component" value="Unassembled WGS sequence"/>
</dbReference>
<comment type="caution">
    <text evidence="3">The sequence shown here is derived from an EMBL/GenBank/DDBJ whole genome shotgun (WGS) entry which is preliminary data.</text>
</comment>
<sequence length="316" mass="32894">MLRRLAMLALFTALTLPAMAQSPPRLVNGFAPGGTADIVARLLADLAGPALGARPVVETRTGATGFIAAEQVARGPADGSATVLCVMSMLAIAPELPGARLPIDPRTDLSGVALFALSPYGLVVGAQSPYRSLAQLVEAARARPSAVSYASVGVGSAPHLSGVLIGLRAQAEMVHVPYRGAAPALLDIIANRADFMMVSLGDVTKQIQDGDLRLLALGDSRPVPLFPGIPPISATLPGVESYTWFGLCGPRGMSAEGRARWERGTAAAVADPTFRSRLEAMGLVPLFEDGATMDRRIAADRELWGGVVRAANIRAE</sequence>
<dbReference type="PANTHER" id="PTHR42928:SF5">
    <property type="entry name" value="BLR1237 PROTEIN"/>
    <property type="match status" value="1"/>
</dbReference>
<feature type="chain" id="PRO_5026806082" evidence="2">
    <location>
        <begin position="21"/>
        <end position="316"/>
    </location>
</feature>
<gene>
    <name evidence="3" type="ORF">G3576_08585</name>
</gene>
<evidence type="ECO:0000313" key="4">
    <source>
        <dbReference type="Proteomes" id="UP000475385"/>
    </source>
</evidence>
<reference evidence="3 4" key="1">
    <citation type="submission" date="2020-02" db="EMBL/GenBank/DDBJ databases">
        <authorList>
            <person name="Kim H.M."/>
            <person name="Jeon C.O."/>
        </authorList>
    </citation>
    <scope>NUCLEOTIDE SEQUENCE [LARGE SCALE GENOMIC DNA]</scope>
    <source>
        <strain evidence="3 4">PeD5</strain>
    </source>
</reference>
<name>A0A6M1LIQ4_9PROT</name>
<keyword evidence="4" id="KW-1185">Reference proteome</keyword>